<evidence type="ECO:0000256" key="2">
    <source>
        <dbReference type="PROSITE-ProRule" id="PRU00335"/>
    </source>
</evidence>
<dbReference type="SUPFAM" id="SSF46689">
    <property type="entry name" value="Homeodomain-like"/>
    <property type="match status" value="1"/>
</dbReference>
<dbReference type="Proteomes" id="UP000809829">
    <property type="component" value="Unassembled WGS sequence"/>
</dbReference>
<evidence type="ECO:0000313" key="5">
    <source>
        <dbReference type="Proteomes" id="UP000809829"/>
    </source>
</evidence>
<dbReference type="Pfam" id="PF00440">
    <property type="entry name" value="TetR_N"/>
    <property type="match status" value="1"/>
</dbReference>
<dbReference type="Gene3D" id="1.10.10.60">
    <property type="entry name" value="Homeodomain-like"/>
    <property type="match status" value="1"/>
</dbReference>
<comment type="caution">
    <text evidence="4">The sequence shown here is derived from an EMBL/GenBank/DDBJ whole genome shotgun (WGS) entry which is preliminary data.</text>
</comment>
<evidence type="ECO:0000256" key="1">
    <source>
        <dbReference type="ARBA" id="ARBA00023125"/>
    </source>
</evidence>
<feature type="domain" description="HTH tetR-type" evidence="3">
    <location>
        <begin position="5"/>
        <end position="65"/>
    </location>
</feature>
<dbReference type="PANTHER" id="PTHR30055:SF226">
    <property type="entry name" value="HTH-TYPE TRANSCRIPTIONAL REGULATOR PKSA"/>
    <property type="match status" value="1"/>
</dbReference>
<dbReference type="EMBL" id="JAFBFC010000004">
    <property type="protein sequence ID" value="MBM7703926.1"/>
    <property type="molecule type" value="Genomic_DNA"/>
</dbReference>
<keyword evidence="1 2" id="KW-0238">DNA-binding</keyword>
<dbReference type="RefSeq" id="WP_205187919.1">
    <property type="nucleotide sequence ID" value="NZ_JAFBFC010000004.1"/>
</dbReference>
<reference evidence="4 5" key="1">
    <citation type="submission" date="2021-01" db="EMBL/GenBank/DDBJ databases">
        <title>Genomic Encyclopedia of Type Strains, Phase IV (KMG-IV): sequencing the most valuable type-strain genomes for metagenomic binning, comparative biology and taxonomic classification.</title>
        <authorList>
            <person name="Goeker M."/>
        </authorList>
    </citation>
    <scope>NUCLEOTIDE SEQUENCE [LARGE SCALE GENOMIC DNA]</scope>
    <source>
        <strain evidence="4 5">DSM 104297</strain>
    </source>
</reference>
<dbReference type="InterPro" id="IPR050109">
    <property type="entry name" value="HTH-type_TetR-like_transc_reg"/>
</dbReference>
<name>A0ABS2QWT5_9BACI</name>
<protein>
    <submittedName>
        <fullName evidence="4">TetR/AcrR family fatty acid metabolism transcriptional regulator</fullName>
    </submittedName>
</protein>
<dbReference type="Gene3D" id="1.10.357.10">
    <property type="entry name" value="Tetracycline Repressor, domain 2"/>
    <property type="match status" value="1"/>
</dbReference>
<evidence type="ECO:0000313" key="4">
    <source>
        <dbReference type="EMBL" id="MBM7703926.1"/>
    </source>
</evidence>
<gene>
    <name evidence="4" type="ORF">JOC83_002775</name>
</gene>
<accession>A0ABS2QWT5</accession>
<organism evidence="4 5">
    <name type="scientific">Priestia iocasae</name>
    <dbReference type="NCBI Taxonomy" id="2291674"/>
    <lineage>
        <taxon>Bacteria</taxon>
        <taxon>Bacillati</taxon>
        <taxon>Bacillota</taxon>
        <taxon>Bacilli</taxon>
        <taxon>Bacillales</taxon>
        <taxon>Bacillaceae</taxon>
        <taxon>Priestia</taxon>
    </lineage>
</organism>
<sequence length="185" mass="21828">MERRREQEQKILDAAFEVFGTKGFYEAKMIEIAKKAEISKGTIYLYFPSKEKLYFAVNNRSFQTFLEQARQEADRCETFQTKLCSVARHHLSFFYETRHYPDSFWQTPHQMPEMMESLHRFFANYHTLIAELMEEEGLSDAVLHAKAFTGVLNGYRGDIMQNMLHESEIEQYVNFTVDLFLNGCS</sequence>
<evidence type="ECO:0000259" key="3">
    <source>
        <dbReference type="PROSITE" id="PS50977"/>
    </source>
</evidence>
<keyword evidence="5" id="KW-1185">Reference proteome</keyword>
<feature type="DNA-binding region" description="H-T-H motif" evidence="2">
    <location>
        <begin position="28"/>
        <end position="47"/>
    </location>
</feature>
<dbReference type="PANTHER" id="PTHR30055">
    <property type="entry name" value="HTH-TYPE TRANSCRIPTIONAL REGULATOR RUTR"/>
    <property type="match status" value="1"/>
</dbReference>
<dbReference type="InterPro" id="IPR001647">
    <property type="entry name" value="HTH_TetR"/>
</dbReference>
<dbReference type="PROSITE" id="PS50977">
    <property type="entry name" value="HTH_TETR_2"/>
    <property type="match status" value="1"/>
</dbReference>
<dbReference type="InterPro" id="IPR009057">
    <property type="entry name" value="Homeodomain-like_sf"/>
</dbReference>
<dbReference type="PRINTS" id="PR00455">
    <property type="entry name" value="HTHTETR"/>
</dbReference>
<proteinExistence type="predicted"/>